<accession>A0A564S3T8</accession>
<dbReference type="EMBL" id="CABHML010000069">
    <property type="protein sequence ID" value="VUW84412.1"/>
    <property type="molecule type" value="Genomic_DNA"/>
</dbReference>
<evidence type="ECO:0000313" key="1">
    <source>
        <dbReference type="EMBL" id="VUW84412.1"/>
    </source>
</evidence>
<sequence>MVKLIDNNKAVEISIREWDEKNTQYGPDWSADFFEVGGLKTVDDPEPAYIVEDVDYCIEYANDMVAGVGDFAGDPQPNQVVDVTELDRSAYPICEIDLYQLSNEIYNQGLNVKDTEIVSDLCPEDTIKVVFMDGSACYVSIDPNFPLCVDFSHYADESCRDDELSTDCHDFEGELDYLDGVKDICGGLR</sequence>
<dbReference type="RefSeq" id="WP_154050667.1">
    <property type="nucleotide sequence ID" value="NZ_CABHML010000069.1"/>
</dbReference>
<proteinExistence type="predicted"/>
<reference evidence="1 2" key="1">
    <citation type="submission" date="2019-07" db="EMBL/GenBank/DDBJ databases">
        <authorList>
            <person name="Chang H.-W."/>
            <person name="Raman A."/>
            <person name="Venkatesh S."/>
            <person name="Gehrig J."/>
        </authorList>
    </citation>
    <scope>NUCLEOTIDE SEQUENCE [LARGE SCALE GENOMIC DNA]</scope>
    <source>
        <strain evidence="1">B.longum_ssp_infantis_4</strain>
    </source>
</reference>
<evidence type="ECO:0000313" key="2">
    <source>
        <dbReference type="Proteomes" id="UP000319252"/>
    </source>
</evidence>
<gene>
    <name evidence="1" type="ORF">BLONGUMMC1_01682</name>
</gene>
<dbReference type="Proteomes" id="UP000319252">
    <property type="component" value="Unassembled WGS sequence"/>
</dbReference>
<protein>
    <submittedName>
        <fullName evidence="1">Uncharacterized protein</fullName>
    </submittedName>
</protein>
<organism evidence="1 2">
    <name type="scientific">Bifidobacterium longum subsp. infantis</name>
    <dbReference type="NCBI Taxonomy" id="1682"/>
    <lineage>
        <taxon>Bacteria</taxon>
        <taxon>Bacillati</taxon>
        <taxon>Actinomycetota</taxon>
        <taxon>Actinomycetes</taxon>
        <taxon>Bifidobacteriales</taxon>
        <taxon>Bifidobacteriaceae</taxon>
        <taxon>Bifidobacterium</taxon>
    </lineage>
</organism>
<name>A0A564S3T8_BIFLI</name>
<dbReference type="AlphaFoldDB" id="A0A564S3T8"/>